<feature type="coiled-coil region" evidence="1">
    <location>
        <begin position="3"/>
        <end position="30"/>
    </location>
</feature>
<evidence type="ECO:0000313" key="3">
    <source>
        <dbReference type="Proteomes" id="UP001316803"/>
    </source>
</evidence>
<organism evidence="2 3">
    <name type="scientific">Knufia fluminis</name>
    <dbReference type="NCBI Taxonomy" id="191047"/>
    <lineage>
        <taxon>Eukaryota</taxon>
        <taxon>Fungi</taxon>
        <taxon>Dikarya</taxon>
        <taxon>Ascomycota</taxon>
        <taxon>Pezizomycotina</taxon>
        <taxon>Eurotiomycetes</taxon>
        <taxon>Chaetothyriomycetidae</taxon>
        <taxon>Chaetothyriales</taxon>
        <taxon>Trichomeriaceae</taxon>
        <taxon>Knufia</taxon>
    </lineage>
</organism>
<dbReference type="AlphaFoldDB" id="A0AAN8ED73"/>
<sequence length="205" mass="24605">MNRQQQTTDVNQLNEQVLALMEKVKDLELKANQERMSSMIFDGDRRYFEEWKIRMKAALEDMTEETERQKMKFIMDHAQDRAFRCLRRRLPWSEGAAYDAFKTGDEMLAHLDNRFGDFDHEAYAQTRYDDARLKQKERESFDDFLTKWEHYALMLDLDEADMVANLNQKLNQTFRKAGPRMYLPDTLRELAIGCREKERQLASRR</sequence>
<evidence type="ECO:0000313" key="2">
    <source>
        <dbReference type="EMBL" id="KAK5952623.1"/>
    </source>
</evidence>
<reference evidence="2 3" key="1">
    <citation type="submission" date="2022-12" db="EMBL/GenBank/DDBJ databases">
        <title>Genomic features and morphological characterization of a novel Knufia sp. strain isolated from spacecraft assembly facility.</title>
        <authorList>
            <person name="Teixeira M."/>
            <person name="Chander A.M."/>
            <person name="Stajich J.E."/>
            <person name="Venkateswaran K."/>
        </authorList>
    </citation>
    <scope>NUCLEOTIDE SEQUENCE [LARGE SCALE GENOMIC DNA]</scope>
    <source>
        <strain evidence="2 3">FJI-L2-BK-P2</strain>
    </source>
</reference>
<comment type="caution">
    <text evidence="2">The sequence shown here is derived from an EMBL/GenBank/DDBJ whole genome shotgun (WGS) entry which is preliminary data.</text>
</comment>
<evidence type="ECO:0000256" key="1">
    <source>
        <dbReference type="SAM" id="Coils"/>
    </source>
</evidence>
<dbReference type="EMBL" id="JAKLMC020000014">
    <property type="protein sequence ID" value="KAK5952623.1"/>
    <property type="molecule type" value="Genomic_DNA"/>
</dbReference>
<accession>A0AAN8ED73</accession>
<keyword evidence="3" id="KW-1185">Reference proteome</keyword>
<protein>
    <recommendedName>
        <fullName evidence="4">Retrotransposon gag domain-containing protein</fullName>
    </recommendedName>
</protein>
<gene>
    <name evidence="2" type="ORF">OHC33_006215</name>
</gene>
<proteinExistence type="predicted"/>
<name>A0AAN8ED73_9EURO</name>
<keyword evidence="1" id="KW-0175">Coiled coil</keyword>
<dbReference type="Proteomes" id="UP001316803">
    <property type="component" value="Unassembled WGS sequence"/>
</dbReference>
<evidence type="ECO:0008006" key="4">
    <source>
        <dbReference type="Google" id="ProtNLM"/>
    </source>
</evidence>